<dbReference type="EMBL" id="FRAT01000002">
    <property type="protein sequence ID" value="SHK30983.1"/>
    <property type="molecule type" value="Genomic_DNA"/>
</dbReference>
<evidence type="ECO:0000313" key="6">
    <source>
        <dbReference type="Proteomes" id="UP000184031"/>
    </source>
</evidence>
<dbReference type="SUPFAM" id="SSF48452">
    <property type="entry name" value="TPR-like"/>
    <property type="match status" value="2"/>
</dbReference>
<evidence type="ECO:0000256" key="2">
    <source>
        <dbReference type="SAM" id="Phobius"/>
    </source>
</evidence>
<evidence type="ECO:0000256" key="1">
    <source>
        <dbReference type="PROSITE-ProRule" id="PRU00339"/>
    </source>
</evidence>
<dbReference type="InterPro" id="IPR019734">
    <property type="entry name" value="TPR_rpt"/>
</dbReference>
<sequence length="1018" mass="118308">MPENKTLLLLYFGFMSFFGEAQDFFHKDSITILADSLHNVEAYEEALIMRKRALEHVDNYTKDYQAYLWSKYYHTRACISEYRSYDYYNPKDSISQLEREQLLLNAINHIEKARVAYAPATKKDKRYLYDLQNRIYHEKGYLGQWEDALKEANLGYRILKDTLGEKDKKIVDLIYDIGYINGKLGRYNEAAKYYQKSLELYEKILKSPHTDIAQAYLNIAQEYKKMGFRSNELNALLKARDIWEQLQNSDDNGYLYRCYGSLFQWYLNYGDIEAAQHVLQKRQKLFKQESTAKLSFIRNHEEEYHENLSQSVDRISLHLKQGDSLASLKEIDSLLDRIPTQGKMRFKFEAEYKSWAWQEYAGLMKKEYPIKALAAMDSAIAIATLSRFQLDPYPFFTTKARLLVEQEKWEEASFFLEKLIPTIKGKERAELFPLYILNGKTLQALEHMNEAENNFQNALSEACLSNVSIAGHVSYKDLKPLISFETVEGFMAMGDFYFGRYQKGKDNHDLKTGLERYFLASQLFHNLYLGDRYNKQLFKTYTSLMARLLECAHVLSIKESPLIAQIVNESENNASRLTWSRFMFSQHANKMGLPKSILEQESDLRSQLEFYFSKRYAFPFEKDSTKTSLWEKNIDSLKWEQRKLMETIKKDYAGYYTLLFHDFDITSLQNELKGNTIILKYLYTQDELFLFEIGKNHIITHLLGKKPLLDTHIKTFLEALQNREHLPSDLQKALLPESIPKNVEHMVIIPDGLLSYLPFEVLFHPDQMPAISYAPSLILYQAQMAVKKNTPENKMGAFSSSKTASQLRTLPYAEKEISQILKYFPGDKHTHAGKENFSKEAPNYDLLHIATHSSVDIDPDRSALFFGEEKLFASEIYNKHLNAKMAVLSSCDTGSGSFENGEGIMSLARAFTYAGVPATVMGLWQVDDRATAMLMEYFYIHLKEGQTKDVALKNAKLDYLHTIKDPLLRHPYYWAGFVVTGNTDAITENTAIPWWWIVTLFFLLGSLWAWKRFGNASH</sequence>
<feature type="transmembrane region" description="Helical" evidence="2">
    <location>
        <begin position="992"/>
        <end position="1010"/>
    </location>
</feature>
<dbReference type="OrthoDB" id="9771112at2"/>
<gene>
    <name evidence="4" type="ORF">SAMN04487891_10259</name>
    <name evidence="5" type="ORF">SAMN05216293_0735</name>
</gene>
<name>A0A1M6RF05_9FLAO</name>
<accession>A0A1M6RF05</accession>
<proteinExistence type="predicted"/>
<dbReference type="Gene3D" id="1.25.40.10">
    <property type="entry name" value="Tetratricopeptide repeat domain"/>
    <property type="match status" value="1"/>
</dbReference>
<evidence type="ECO:0000313" key="7">
    <source>
        <dbReference type="Proteomes" id="UP000198940"/>
    </source>
</evidence>
<dbReference type="PROSITE" id="PS50005">
    <property type="entry name" value="TPR"/>
    <property type="match status" value="1"/>
</dbReference>
<dbReference type="PANTHER" id="PTHR10098:SF108">
    <property type="entry name" value="TETRATRICOPEPTIDE REPEAT PROTEIN 28"/>
    <property type="match status" value="1"/>
</dbReference>
<keyword evidence="2" id="KW-1133">Transmembrane helix</keyword>
<dbReference type="AlphaFoldDB" id="A0A1M6RF05"/>
<feature type="domain" description="CHAT" evidence="3">
    <location>
        <begin position="738"/>
        <end position="982"/>
    </location>
</feature>
<evidence type="ECO:0000313" key="5">
    <source>
        <dbReference type="EMBL" id="SHK30983.1"/>
    </source>
</evidence>
<feature type="repeat" description="TPR" evidence="1">
    <location>
        <begin position="171"/>
        <end position="204"/>
    </location>
</feature>
<organism evidence="5 6">
    <name type="scientific">Flagellimonas taeanensis</name>
    <dbReference type="NCBI Taxonomy" id="1005926"/>
    <lineage>
        <taxon>Bacteria</taxon>
        <taxon>Pseudomonadati</taxon>
        <taxon>Bacteroidota</taxon>
        <taxon>Flavobacteriia</taxon>
        <taxon>Flavobacteriales</taxon>
        <taxon>Flavobacteriaceae</taxon>
        <taxon>Flagellimonas</taxon>
    </lineage>
</organism>
<dbReference type="Proteomes" id="UP000198940">
    <property type="component" value="Unassembled WGS sequence"/>
</dbReference>
<reference evidence="5 6" key="1">
    <citation type="submission" date="2016-11" db="EMBL/GenBank/DDBJ databases">
        <authorList>
            <person name="Varghese N."/>
            <person name="Submissions S."/>
        </authorList>
    </citation>
    <scope>NUCLEOTIDE SEQUENCE [LARGE SCALE GENOMIC DNA]</scope>
    <source>
        <strain evidence="5 6">CGMCC 1.12174</strain>
        <strain evidence="4 7">DSM 26351</strain>
    </source>
</reference>
<dbReference type="PANTHER" id="PTHR10098">
    <property type="entry name" value="RAPSYN-RELATED"/>
    <property type="match status" value="1"/>
</dbReference>
<dbReference type="SMART" id="SM00028">
    <property type="entry name" value="TPR"/>
    <property type="match status" value="2"/>
</dbReference>
<dbReference type="Pfam" id="PF12770">
    <property type="entry name" value="CHAT"/>
    <property type="match status" value="1"/>
</dbReference>
<comment type="caution">
    <text evidence="5">The sequence shown here is derived from an EMBL/GenBank/DDBJ whole genome shotgun (WGS) entry which is preliminary data.</text>
</comment>
<evidence type="ECO:0000259" key="3">
    <source>
        <dbReference type="Pfam" id="PF12770"/>
    </source>
</evidence>
<keyword evidence="2" id="KW-0472">Membrane</keyword>
<dbReference type="STRING" id="1055723.SAMN05216293_0735"/>
<dbReference type="InterPro" id="IPR024983">
    <property type="entry name" value="CHAT_dom"/>
</dbReference>
<keyword evidence="1" id="KW-0802">TPR repeat</keyword>
<dbReference type="RefSeq" id="WP_143070665.1">
    <property type="nucleotide sequence ID" value="NZ_FOKU01000002.1"/>
</dbReference>
<protein>
    <submittedName>
        <fullName evidence="5">Tetratricopeptide repeat-containing protein</fullName>
    </submittedName>
</protein>
<dbReference type="Pfam" id="PF13424">
    <property type="entry name" value="TPR_12"/>
    <property type="match status" value="1"/>
</dbReference>
<keyword evidence="7" id="KW-1185">Reference proteome</keyword>
<dbReference type="InterPro" id="IPR011990">
    <property type="entry name" value="TPR-like_helical_dom_sf"/>
</dbReference>
<keyword evidence="2" id="KW-0812">Transmembrane</keyword>
<dbReference type="Proteomes" id="UP000184031">
    <property type="component" value="Unassembled WGS sequence"/>
</dbReference>
<evidence type="ECO:0000313" key="4">
    <source>
        <dbReference type="EMBL" id="SFB75153.1"/>
    </source>
</evidence>
<dbReference type="EMBL" id="FOKU01000002">
    <property type="protein sequence ID" value="SFB75153.1"/>
    <property type="molecule type" value="Genomic_DNA"/>
</dbReference>